<evidence type="ECO:0000313" key="2">
    <source>
        <dbReference type="EMBL" id="GEP53100.1"/>
    </source>
</evidence>
<dbReference type="CDD" id="cd02440">
    <property type="entry name" value="AdoMet_MTases"/>
    <property type="match status" value="1"/>
</dbReference>
<comment type="caution">
    <text evidence="2">The sequence shown here is derived from an EMBL/GenBank/DDBJ whole genome shotgun (WGS) entry which is preliminary data.</text>
</comment>
<dbReference type="InterPro" id="IPR013216">
    <property type="entry name" value="Methyltransf_11"/>
</dbReference>
<accession>A0A512N293</accession>
<dbReference type="GO" id="GO:0008757">
    <property type="term" value="F:S-adenosylmethionine-dependent methyltransferase activity"/>
    <property type="evidence" value="ECO:0007669"/>
    <property type="project" value="InterPro"/>
</dbReference>
<evidence type="ECO:0000313" key="3">
    <source>
        <dbReference type="Proteomes" id="UP000321058"/>
    </source>
</evidence>
<reference evidence="2 3" key="1">
    <citation type="submission" date="2019-07" db="EMBL/GenBank/DDBJ databases">
        <title>Whole genome shotgun sequence of Reyranella soli NBRC 108950.</title>
        <authorList>
            <person name="Hosoyama A."/>
            <person name="Uohara A."/>
            <person name="Ohji S."/>
            <person name="Ichikawa N."/>
        </authorList>
    </citation>
    <scope>NUCLEOTIDE SEQUENCE [LARGE SCALE GENOMIC DNA]</scope>
    <source>
        <strain evidence="2 3">NBRC 108950</strain>
    </source>
</reference>
<protein>
    <recommendedName>
        <fullName evidence="1">Methyltransferase type 11 domain-containing protein</fullName>
    </recommendedName>
</protein>
<dbReference type="RefSeq" id="WP_147145378.1">
    <property type="nucleotide sequence ID" value="NZ_BKAJ01000004.1"/>
</dbReference>
<dbReference type="SUPFAM" id="SSF53335">
    <property type="entry name" value="S-adenosyl-L-methionine-dependent methyltransferases"/>
    <property type="match status" value="1"/>
</dbReference>
<dbReference type="Gene3D" id="3.40.50.150">
    <property type="entry name" value="Vaccinia Virus protein VP39"/>
    <property type="match status" value="1"/>
</dbReference>
<gene>
    <name evidence="2" type="ORF">RSO01_02660</name>
</gene>
<dbReference type="InterPro" id="IPR029063">
    <property type="entry name" value="SAM-dependent_MTases_sf"/>
</dbReference>
<keyword evidence="3" id="KW-1185">Reference proteome</keyword>
<name>A0A512N293_9HYPH</name>
<dbReference type="EMBL" id="BKAJ01000004">
    <property type="protein sequence ID" value="GEP53100.1"/>
    <property type="molecule type" value="Genomic_DNA"/>
</dbReference>
<feature type="domain" description="Methyltransferase type 11" evidence="1">
    <location>
        <begin position="105"/>
        <end position="205"/>
    </location>
</feature>
<dbReference type="OrthoDB" id="9810247at2"/>
<proteinExistence type="predicted"/>
<dbReference type="Pfam" id="PF08241">
    <property type="entry name" value="Methyltransf_11"/>
    <property type="match status" value="1"/>
</dbReference>
<organism evidence="2 3">
    <name type="scientific">Reyranella soli</name>
    <dbReference type="NCBI Taxonomy" id="1230389"/>
    <lineage>
        <taxon>Bacteria</taxon>
        <taxon>Pseudomonadati</taxon>
        <taxon>Pseudomonadota</taxon>
        <taxon>Alphaproteobacteria</taxon>
        <taxon>Hyphomicrobiales</taxon>
        <taxon>Reyranellaceae</taxon>
        <taxon>Reyranella</taxon>
    </lineage>
</organism>
<dbReference type="AlphaFoldDB" id="A0A512N293"/>
<sequence length="324" mass="35815">MTRVPADIADWAFDLLRCPESGDALRRDRDRLVLANGSEVGRIEDGIVRFPVLVADDNVRIYRKLGGAHFWERANAGYAMSALDTPVYHDFLQDVRPASPDGVIVDVGGGDGRNSRPWLEKGYRRVVVVDATAEGLARFRTRIGKDHPEWLDHILLIEADARRLPLKAGCADTVIAVESLFYLNDDYELGLRQCKALLAPHGRLLLSERDYEGGLLLQLLYQGVAKMIEASHTRAVVDGLAHEPMISRCFTEPELIALLSANGLAVQSVQGISLFSVVLGWLRNRQLIGDGDAVHLPAVRAMLGKLGREGRMRRCHIVVAGLRT</sequence>
<dbReference type="Proteomes" id="UP000321058">
    <property type="component" value="Unassembled WGS sequence"/>
</dbReference>
<evidence type="ECO:0000259" key="1">
    <source>
        <dbReference type="Pfam" id="PF08241"/>
    </source>
</evidence>